<evidence type="ECO:0008006" key="3">
    <source>
        <dbReference type="Google" id="ProtNLM"/>
    </source>
</evidence>
<evidence type="ECO:0000313" key="1">
    <source>
        <dbReference type="EMBL" id="EFH88906.1"/>
    </source>
</evidence>
<dbReference type="AlphaFoldDB" id="D6TGX7"/>
<dbReference type="EMBL" id="ADVG01000001">
    <property type="protein sequence ID" value="EFH88906.1"/>
    <property type="molecule type" value="Genomic_DNA"/>
</dbReference>
<dbReference type="RefSeq" id="WP_007905129.1">
    <property type="nucleotide sequence ID" value="NZ_ADVG01000001.1"/>
</dbReference>
<dbReference type="Proteomes" id="UP000004508">
    <property type="component" value="Unassembled WGS sequence"/>
</dbReference>
<sequence>MRPVGRIAVRKRKPNGQRGIAVLISNLLPAEVEELSERPLTRSLDPAKDLLLASARLYGQRGGGVETSFKGDKQGLSLGKRNKKRFEAQHMVMLLATLAHNVLVWAQKWLAATASTVRRYGPLRLVREVFHISGFLLLDAWGRVRQIGLNQDAPLVPLLLSSLQSFVAPAHVAIYLAKT</sequence>
<organism evidence="1 2">
    <name type="scientific">Ktedonobacter racemifer DSM 44963</name>
    <dbReference type="NCBI Taxonomy" id="485913"/>
    <lineage>
        <taxon>Bacteria</taxon>
        <taxon>Bacillati</taxon>
        <taxon>Chloroflexota</taxon>
        <taxon>Ktedonobacteria</taxon>
        <taxon>Ktedonobacterales</taxon>
        <taxon>Ktedonobacteraceae</taxon>
        <taxon>Ktedonobacter</taxon>
    </lineage>
</organism>
<comment type="caution">
    <text evidence="1">The sequence shown here is derived from an EMBL/GenBank/DDBJ whole genome shotgun (WGS) entry which is preliminary data.</text>
</comment>
<name>D6TGX7_KTERA</name>
<evidence type="ECO:0000313" key="2">
    <source>
        <dbReference type="Proteomes" id="UP000004508"/>
    </source>
</evidence>
<dbReference type="InParanoid" id="D6TGX7"/>
<gene>
    <name evidence="1" type="ORF">Krac_10416</name>
</gene>
<keyword evidence="2" id="KW-1185">Reference proteome</keyword>
<accession>D6TGX7</accession>
<proteinExistence type="predicted"/>
<reference evidence="1 2" key="1">
    <citation type="journal article" date="2011" name="Stand. Genomic Sci.">
        <title>Non-contiguous finished genome sequence and contextual data of the filamentous soil bacterium Ktedonobacter racemifer type strain (SOSP1-21).</title>
        <authorList>
            <person name="Chang Y.J."/>
            <person name="Land M."/>
            <person name="Hauser L."/>
            <person name="Chertkov O."/>
            <person name="Del Rio T.G."/>
            <person name="Nolan M."/>
            <person name="Copeland A."/>
            <person name="Tice H."/>
            <person name="Cheng J.F."/>
            <person name="Lucas S."/>
            <person name="Han C."/>
            <person name="Goodwin L."/>
            <person name="Pitluck S."/>
            <person name="Ivanova N."/>
            <person name="Ovchinikova G."/>
            <person name="Pati A."/>
            <person name="Chen A."/>
            <person name="Palaniappan K."/>
            <person name="Mavromatis K."/>
            <person name="Liolios K."/>
            <person name="Brettin T."/>
            <person name="Fiebig A."/>
            <person name="Rohde M."/>
            <person name="Abt B."/>
            <person name="Goker M."/>
            <person name="Detter J.C."/>
            <person name="Woyke T."/>
            <person name="Bristow J."/>
            <person name="Eisen J.A."/>
            <person name="Markowitz V."/>
            <person name="Hugenholtz P."/>
            <person name="Kyrpides N.C."/>
            <person name="Klenk H.P."/>
            <person name="Lapidus A."/>
        </authorList>
    </citation>
    <scope>NUCLEOTIDE SEQUENCE [LARGE SCALE GENOMIC DNA]</scope>
    <source>
        <strain evidence="2">DSM 44963</strain>
    </source>
</reference>
<dbReference type="STRING" id="485913.Krac_10416"/>
<protein>
    <recommendedName>
        <fullName evidence="3">Transposase IS4 family protein</fullName>
    </recommendedName>
</protein>